<protein>
    <submittedName>
        <fullName evidence="2">5'-3'-deoxyribonucleotidase</fullName>
    </submittedName>
</protein>
<accession>A0ABW0QW57</accession>
<dbReference type="EMBL" id="JBHSNC010000019">
    <property type="protein sequence ID" value="MFC5529008.1"/>
    <property type="molecule type" value="Genomic_DNA"/>
</dbReference>
<dbReference type="SFLD" id="SFLDG01146">
    <property type="entry name" value="C1.2.2"/>
    <property type="match status" value="1"/>
</dbReference>
<dbReference type="RefSeq" id="WP_378110879.1">
    <property type="nucleotide sequence ID" value="NZ_JBHSNC010000019.1"/>
</dbReference>
<dbReference type="SFLD" id="SFLDG01126">
    <property type="entry name" value="C1.2:_Nucleotidase_Like"/>
    <property type="match status" value="1"/>
</dbReference>
<dbReference type="Proteomes" id="UP001596108">
    <property type="component" value="Unassembled WGS sequence"/>
</dbReference>
<reference evidence="3" key="1">
    <citation type="journal article" date="2019" name="Int. J. Syst. Evol. Microbiol.">
        <title>The Global Catalogue of Microorganisms (GCM) 10K type strain sequencing project: providing services to taxonomists for standard genome sequencing and annotation.</title>
        <authorList>
            <consortium name="The Broad Institute Genomics Platform"/>
            <consortium name="The Broad Institute Genome Sequencing Center for Infectious Disease"/>
            <person name="Wu L."/>
            <person name="Ma J."/>
        </authorList>
    </citation>
    <scope>NUCLEOTIDE SEQUENCE [LARGE SCALE GENOMIC DNA]</scope>
    <source>
        <strain evidence="3">CGMCC 1.18578</strain>
    </source>
</reference>
<evidence type="ECO:0000256" key="1">
    <source>
        <dbReference type="ARBA" id="ARBA00009589"/>
    </source>
</evidence>
<name>A0ABW0QW57_9BACL</name>
<dbReference type="InterPro" id="IPR036412">
    <property type="entry name" value="HAD-like_sf"/>
</dbReference>
<comment type="caution">
    <text evidence="2">The sequence shown here is derived from an EMBL/GenBank/DDBJ whole genome shotgun (WGS) entry which is preliminary data.</text>
</comment>
<dbReference type="PANTHER" id="PTHR16504:SF4">
    <property type="entry name" value="5'(3')-DEOXYRIBONUCLEOTIDASE"/>
    <property type="match status" value="1"/>
</dbReference>
<sequence length="177" mass="20947">MQRIAIDMDEVIAEFSTKHLELFNRTFNEQVTMEELHGKKLRDLRPELAHEIFELILMPDFFRDLNPIPHSQEVIKELSESYEIFIATAAMEVPTSFTAKYEWLKEHFGFLNEMNFVFCGDKSIIRADYLIDDNTRHFKGFEGQSILFTANHNKNETGYVRVNDWLEVRDYFKGLAR</sequence>
<dbReference type="Pfam" id="PF06941">
    <property type="entry name" value="NT5C"/>
    <property type="match status" value="1"/>
</dbReference>
<evidence type="ECO:0000313" key="3">
    <source>
        <dbReference type="Proteomes" id="UP001596108"/>
    </source>
</evidence>
<evidence type="ECO:0000313" key="2">
    <source>
        <dbReference type="EMBL" id="MFC5529008.1"/>
    </source>
</evidence>
<dbReference type="SFLD" id="SFLDS00003">
    <property type="entry name" value="Haloacid_Dehalogenase"/>
    <property type="match status" value="1"/>
</dbReference>
<comment type="similarity">
    <text evidence="1">Belongs to the 5'(3')-deoxyribonucleotidase family.</text>
</comment>
<dbReference type="InterPro" id="IPR023214">
    <property type="entry name" value="HAD_sf"/>
</dbReference>
<organism evidence="2 3">
    <name type="scientific">Cohnella yongneupensis</name>
    <dbReference type="NCBI Taxonomy" id="425006"/>
    <lineage>
        <taxon>Bacteria</taxon>
        <taxon>Bacillati</taxon>
        <taxon>Bacillota</taxon>
        <taxon>Bacilli</taxon>
        <taxon>Bacillales</taxon>
        <taxon>Paenibacillaceae</taxon>
        <taxon>Cohnella</taxon>
    </lineage>
</organism>
<gene>
    <name evidence="2" type="ORF">ACFPQ4_06015</name>
</gene>
<dbReference type="SUPFAM" id="SSF56784">
    <property type="entry name" value="HAD-like"/>
    <property type="match status" value="1"/>
</dbReference>
<dbReference type="Gene3D" id="3.40.50.1000">
    <property type="entry name" value="HAD superfamily/HAD-like"/>
    <property type="match status" value="1"/>
</dbReference>
<proteinExistence type="inferred from homology"/>
<dbReference type="Gene3D" id="1.10.40.40">
    <property type="entry name" value="Deoxyribonucleotidase, domain 2"/>
    <property type="match status" value="1"/>
</dbReference>
<dbReference type="PANTHER" id="PTHR16504">
    <property type="entry name" value="5'(3')-DEOXYRIBONUCLEOTIDASE"/>
    <property type="match status" value="1"/>
</dbReference>
<keyword evidence="3" id="KW-1185">Reference proteome</keyword>
<dbReference type="InterPro" id="IPR010708">
    <property type="entry name" value="5'(3')-deoxyribonucleotidase"/>
</dbReference>